<evidence type="ECO:0000256" key="1">
    <source>
        <dbReference type="ARBA" id="ARBA00006139"/>
    </source>
</evidence>
<keyword evidence="2 9" id="KW-1003">Cell membrane</keyword>
<evidence type="ECO:0000256" key="10">
    <source>
        <dbReference type="RuleBase" id="RU004181"/>
    </source>
</evidence>
<dbReference type="PANTHER" id="PTHR33695:SF1">
    <property type="entry name" value="LIPOPROTEIN SIGNAL PEPTIDASE"/>
    <property type="match status" value="1"/>
</dbReference>
<keyword evidence="8 9" id="KW-0472">Membrane</keyword>
<accession>A0ABS7CEM8</accession>
<comment type="pathway">
    <text evidence="9">Protein modification; lipoprotein biosynthesis (signal peptide cleavage).</text>
</comment>
<dbReference type="PRINTS" id="PR00781">
    <property type="entry name" value="LIPOSIGPTASE"/>
</dbReference>
<reference evidence="11 12" key="1">
    <citation type="submission" date="2021-07" db="EMBL/GenBank/DDBJ databases">
        <title>Paenibacillus radiodurans sp. nov., isolated from the southeastern edge of Tengger Desert.</title>
        <authorList>
            <person name="Zhang G."/>
        </authorList>
    </citation>
    <scope>NUCLEOTIDE SEQUENCE [LARGE SCALE GENOMIC DNA]</scope>
    <source>
        <strain evidence="11 12">CCM 7311</strain>
    </source>
</reference>
<evidence type="ECO:0000256" key="9">
    <source>
        <dbReference type="HAMAP-Rule" id="MF_00161"/>
    </source>
</evidence>
<feature type="active site" evidence="9">
    <location>
        <position position="137"/>
    </location>
</feature>
<evidence type="ECO:0000313" key="11">
    <source>
        <dbReference type="EMBL" id="MBW7459366.1"/>
    </source>
</evidence>
<keyword evidence="7 9" id="KW-1133">Transmembrane helix</keyword>
<dbReference type="GO" id="GO:0004190">
    <property type="term" value="F:aspartic-type endopeptidase activity"/>
    <property type="evidence" value="ECO:0007669"/>
    <property type="project" value="UniProtKB-EC"/>
</dbReference>
<evidence type="ECO:0000256" key="3">
    <source>
        <dbReference type="ARBA" id="ARBA00022670"/>
    </source>
</evidence>
<evidence type="ECO:0000256" key="7">
    <source>
        <dbReference type="ARBA" id="ARBA00022989"/>
    </source>
</evidence>
<dbReference type="EC" id="3.4.23.36" evidence="9"/>
<keyword evidence="5 9" id="KW-0064">Aspartyl protease</keyword>
<keyword evidence="12" id="KW-1185">Reference proteome</keyword>
<evidence type="ECO:0000256" key="2">
    <source>
        <dbReference type="ARBA" id="ARBA00022475"/>
    </source>
</evidence>
<organism evidence="11 12">
    <name type="scientific">Paenibacillus sepulcri</name>
    <dbReference type="NCBI Taxonomy" id="359917"/>
    <lineage>
        <taxon>Bacteria</taxon>
        <taxon>Bacillati</taxon>
        <taxon>Bacillota</taxon>
        <taxon>Bacilli</taxon>
        <taxon>Bacillales</taxon>
        <taxon>Paenibacillaceae</taxon>
        <taxon>Paenibacillus</taxon>
    </lineage>
</organism>
<feature type="transmembrane region" description="Helical" evidence="9">
    <location>
        <begin position="12"/>
        <end position="31"/>
    </location>
</feature>
<dbReference type="Pfam" id="PF01252">
    <property type="entry name" value="Peptidase_A8"/>
    <property type="match status" value="1"/>
</dbReference>
<feature type="active site" evidence="9">
    <location>
        <position position="121"/>
    </location>
</feature>
<feature type="transmembrane region" description="Helical" evidence="9">
    <location>
        <begin position="94"/>
        <end position="111"/>
    </location>
</feature>
<evidence type="ECO:0000256" key="5">
    <source>
        <dbReference type="ARBA" id="ARBA00022750"/>
    </source>
</evidence>
<protein>
    <recommendedName>
        <fullName evidence="9">Lipoprotein signal peptidase</fullName>
        <ecNumber evidence="9">3.4.23.36</ecNumber>
    </recommendedName>
    <alternativeName>
        <fullName evidence="9">Prolipoprotein signal peptidase</fullName>
    </alternativeName>
    <alternativeName>
        <fullName evidence="9">Signal peptidase II</fullName>
        <shortName evidence="9">SPase II</shortName>
    </alternativeName>
</protein>
<comment type="catalytic activity">
    <reaction evidence="9">
        <text>Release of signal peptides from bacterial membrane prolipoproteins. Hydrolyzes -Xaa-Yaa-Zaa-|-(S,diacylglyceryl)Cys-, in which Xaa is hydrophobic (preferably Leu), and Yaa (Ala or Ser) and Zaa (Gly or Ala) have small, neutral side chains.</text>
        <dbReference type="EC" id="3.4.23.36"/>
    </reaction>
</comment>
<sequence>MTYSKGVNGVFRYYCIAVGVIIVDHVVKWLVSMYMTIGQQITVIPGVFGLASIRNKGAAFSILEGQLGFFIAVTSLVIIGIMIYLHRVYRENQFLSYGLALVLGGALGNYIDRVFKGEVVDMLQVHFFNFPIFNVADSLLCIGVAMIAIDSLRASRKDRTGIVSPES</sequence>
<gene>
    <name evidence="9 11" type="primary">lspA</name>
    <name evidence="11" type="ORF">K0U00_35460</name>
</gene>
<name>A0ABS7CEM8_9BACL</name>
<evidence type="ECO:0000313" key="12">
    <source>
        <dbReference type="Proteomes" id="UP001519887"/>
    </source>
</evidence>
<proteinExistence type="inferred from homology"/>
<feature type="transmembrane region" description="Helical" evidence="9">
    <location>
        <begin position="67"/>
        <end position="85"/>
    </location>
</feature>
<keyword evidence="3 9" id="KW-0645">Protease</keyword>
<dbReference type="InterPro" id="IPR001872">
    <property type="entry name" value="Peptidase_A8"/>
</dbReference>
<comment type="function">
    <text evidence="9">This protein specifically catalyzes the removal of signal peptides from prolipoproteins.</text>
</comment>
<dbReference type="Proteomes" id="UP001519887">
    <property type="component" value="Unassembled WGS sequence"/>
</dbReference>
<keyword evidence="4 9" id="KW-0812">Transmembrane</keyword>
<dbReference type="HAMAP" id="MF_00161">
    <property type="entry name" value="LspA"/>
    <property type="match status" value="1"/>
</dbReference>
<feature type="transmembrane region" description="Helical" evidence="9">
    <location>
        <begin position="131"/>
        <end position="149"/>
    </location>
</feature>
<dbReference type="PANTHER" id="PTHR33695">
    <property type="entry name" value="LIPOPROTEIN SIGNAL PEPTIDASE"/>
    <property type="match status" value="1"/>
</dbReference>
<comment type="caution">
    <text evidence="11">The sequence shown here is derived from an EMBL/GenBank/DDBJ whole genome shotgun (WGS) entry which is preliminary data.</text>
</comment>
<evidence type="ECO:0000256" key="4">
    <source>
        <dbReference type="ARBA" id="ARBA00022692"/>
    </source>
</evidence>
<evidence type="ECO:0000256" key="8">
    <source>
        <dbReference type="ARBA" id="ARBA00023136"/>
    </source>
</evidence>
<comment type="subcellular location">
    <subcellularLocation>
        <location evidence="9">Cell membrane</location>
        <topology evidence="9">Multi-pass membrane protein</topology>
    </subcellularLocation>
</comment>
<comment type="similarity">
    <text evidence="1 9 10">Belongs to the peptidase A8 family.</text>
</comment>
<dbReference type="EMBL" id="JAHZIK010001607">
    <property type="protein sequence ID" value="MBW7459366.1"/>
    <property type="molecule type" value="Genomic_DNA"/>
</dbReference>
<evidence type="ECO:0000256" key="6">
    <source>
        <dbReference type="ARBA" id="ARBA00022801"/>
    </source>
</evidence>
<dbReference type="NCBIfam" id="TIGR00077">
    <property type="entry name" value="lspA"/>
    <property type="match status" value="1"/>
</dbReference>
<keyword evidence="6 9" id="KW-0378">Hydrolase</keyword>